<reference evidence="5 6" key="1">
    <citation type="journal article" date="2014" name="Nat. Genet.">
        <title>Genome and transcriptome of the porcine whipworm Trichuris suis.</title>
        <authorList>
            <person name="Jex A.R."/>
            <person name="Nejsum P."/>
            <person name="Schwarz E.M."/>
            <person name="Hu L."/>
            <person name="Young N.D."/>
            <person name="Hall R.S."/>
            <person name="Korhonen P.K."/>
            <person name="Liao S."/>
            <person name="Thamsborg S."/>
            <person name="Xia J."/>
            <person name="Xu P."/>
            <person name="Wang S."/>
            <person name="Scheerlinck J.P."/>
            <person name="Hofmann A."/>
            <person name="Sternberg P.W."/>
            <person name="Wang J."/>
            <person name="Gasser R.B."/>
        </authorList>
    </citation>
    <scope>NUCLEOTIDE SEQUENCE [LARGE SCALE GENOMIC DNA]</scope>
    <source>
        <strain evidence="5">DCEP-RM93M</strain>
    </source>
</reference>
<dbReference type="InterPro" id="IPR011989">
    <property type="entry name" value="ARM-like"/>
</dbReference>
<evidence type="ECO:0000259" key="2">
    <source>
        <dbReference type="Pfam" id="PF07539"/>
    </source>
</evidence>
<name>A0A085MKG5_9BILA</name>
<dbReference type="GO" id="GO:0032040">
    <property type="term" value="C:small-subunit processome"/>
    <property type="evidence" value="ECO:0007669"/>
    <property type="project" value="TreeGrafter"/>
</dbReference>
<dbReference type="GO" id="GO:0030686">
    <property type="term" value="C:90S preribosome"/>
    <property type="evidence" value="ECO:0007669"/>
    <property type="project" value="TreeGrafter"/>
</dbReference>
<dbReference type="EMBL" id="KL363187">
    <property type="protein sequence ID" value="KFD57711.1"/>
    <property type="molecule type" value="Genomic_DNA"/>
</dbReference>
<accession>A0A085MKG5</accession>
<proteinExistence type="predicted"/>
<feature type="coiled-coil region" evidence="1">
    <location>
        <begin position="2644"/>
        <end position="2678"/>
    </location>
</feature>
<evidence type="ECO:0000259" key="4">
    <source>
        <dbReference type="Pfam" id="PF23099"/>
    </source>
</evidence>
<dbReference type="Gene3D" id="1.25.10.10">
    <property type="entry name" value="Leucine-rich Repeat Variant"/>
    <property type="match status" value="1"/>
</dbReference>
<feature type="domain" description="U3 small nucleolar RNA-associated protein 20" evidence="3">
    <location>
        <begin position="1711"/>
        <end position="1927"/>
    </location>
</feature>
<keyword evidence="1" id="KW-0175">Coiled coil</keyword>
<keyword evidence="6" id="KW-1185">Reference proteome</keyword>
<dbReference type="PANTHER" id="PTHR17695">
    <property type="entry name" value="SMALL SUBUNIT PROCESSOME COMPONENT 20 HOMOLOG"/>
    <property type="match status" value="1"/>
</dbReference>
<sequence>MKSHRGENRFKFVGFTTLIRSIHVDVVHQAKPYAATPDDAETFFVKELATQSDLNYSQDFGEQAATGFCFAANDCLTENFSKDISSLKLRTYALLLHHQDAIVDALKKHLTVEKSLCLKSLLELTIAVCRDLHEDFQPHLWDFFEIIVALLNGQENPEILECCFSTIAYLLKFSWRRLLNNMEDVFSHFQPLLSSNKEYVRRFASEAMVFFIRKSPAFPEVIKLCFNKVERGVLSLEGFAELFVQCLLGPQHCFHSTAPMRLEELLKYLRQYPGDKSLSSELLSLVNRRLISHATSLSSQTVFDCLCKNGITSTNGSEAEKCYRSAWIAAIFDWIAFKDGALLPCEKRSSLLEDMVLPLLQAADMDLDTLRSTVSLIAELFRSIDFLKNVSAINSILSALAKVGPKFEHEVLALLEETIELTSYHTCFSSFLSAYLSKHLCNDDIGSIDRLLVCMCRLFCKCESYFGISLDSTSTVGSCLWKKRFAQIRPKEVTTYLTSIVHYCAEVLKDELPLEWVPRLTGCCLVLASILNMAAVNEHLLQIAKQLLNGDISANKEYALTLGVVIQCISLDSAALPGALSPEVILSDGRWLEWRYPFVLRMADLYFLHILDCGCSVSASVVNASLARVLEGLLVPFQYIRVVSLSVLRSLCCLANFEDGAKLVQLCCEAEKVPLTIADYRNRLMLYKKAITLFNEVAIPIELPNFRSLLLHFFAGQLRVNFSLLWNPVLDHLEVAFRSACKDVAWPFLYRLLLEADDGTRNDLFRIDSALSFSNNENALASFVLDYASLPTELNSRVDASGFRYHLWVLMEKISDVVSSFTEVLSPLLIKTFERELQSTILFGVNFENLEKSQEDNMEIVDESESSAKDDEDGEPVAKIDFRTLIAMLRVFANFRNCSAVHESDTLRQLYLKLLLHYRSDLQKASLCCLFNYYSKEDIPITYRSKLEGLLDDKMFRERLVLLGDELQAEDADFGHLLIILLRLLYGRIQGKRGVARKGQVFAFLARWKSAYVTTFLELMLSPLQGYLDSESLTDLLSCHKFNKSVPFPVMTKMFDDLTDVVKRLGHRMDKRSQRMVFKTVMLLCTILQRICESKTDLARYAFLRAKKLKKSALTLVALFLRHFPEYPFLSEELDTLFTVALWPCLVREQQNVELSAGLYDILVECSRSAYYWPLLVCKPNADSNSALSFLMGTLECSSLLPATEDKILSIIFNLSTLADDCAMHESSVLANCQDFSDQHAFNVDAYNPDAVVMSYADILVKYFTKKSSERLLREERVLTILCRLAEKATSSNDSLLPLLLRQIAGTSLDEDSEILLLKTTLKLLRCTSCPADYLKYKELAAKSRITSHSPNNVISLYTAVNRRKSKLLLNEAFSVVVAHDEDYRHLQAIVDGLNAWKQEQVEEPDYATRLANHKLARQLLNEIPCHKLHVCLRVLTCCCFDELKSTSDFSLRSNATSTLEVAILCLKNRLEQADAVPLVTDLFLKQIKAGLKNNVETVRHDMVILLRHCVLHFERIRELTGLRQLLTNEDETDFFVNIRHIQVHYRAKALRKLCDKLEDPPAGFQQINAATLSCYVLPLALPALKDPVLLKHTGYLDEVVRLIKCYSQCCPWRSYSFFLQHYLKLLAEERDRPKLLTKIIVAILDGFHFDVKGSPSGPSADGACVADRPSEEMQRSITKVLLPKLKDALINKSVGRKSSQLLMGKGQPTDEEEQVVRVPIALAIVKLLHKLPEEFLAAELNSVLLKVCSMLRSRSLDFRRFARKALYSIAQTLGGRHLGAIIKNLKSLLFKGFRKHVLTFTVHGLLDSMKEELSSADIGICIEDIMEICQDELFGEIREERKHEAVIRSVWEVKFSKVFRTFSTLGELVDESSLPIVIRPLQEVIRSNANHEAIQSVAASLREFAIGLSKNERIAKEAKLCFAFQTLSEALPHTFEQRPLNDQLEQSEEHRGTSDCYLLPPEPGRRGVAPKFYKGSNFHLLVTFALEILWSLLKGGKLPVKSVESCSLLDPFIDPLSTCLKTAYPSVVSKALRCLRSCVRYPIRSLKAAVGDLSASLFDLLQKYVGLGTACRGESFEVLSGSFKLIAALIAHVRSFTLNDKQVEILLRYVEEDLADAQKHAIAFSVVKAMVTQSYLLDNLQPVVDKLKRLAIVSSSDHIRDNCRLAVAKYVKCRLKRGGVKASQLRQMVEFFCTQLSYSIEAGRISALEMIAWFIANMNADFLSQIGYFLFLNLSARLVNDQSEKCKELSALALKSLVPKVSREVRKDIIVSIIDWIKGGKVLVKEIGALCLSSLFEISFEKGHARKSILFSIALKQAGTMLSEKATKTLESRDRVIFLLLTACCKAVESFSPKARLGELSKVRKQLIGVIDAALEYDHLWVRLAASQLLESSMALFNGSQLPLTKETEELALCSRKISREDLAALVSFCKKLFAHLADNRDSVPLVERAAKNLVHIAKCTPEYSDGRLPAEVSEEDDIPRLSLLWMAKRMARMCRYELVSNSKSVMQRSYVFKWAAAIFLSCHKDCLNFLLDVLLPPVYRECNVGDNEALKNLATDVCQLLKEKVGLETFSEHWLQCRNFATTKQMLRRQRLAAQVITSRMSCQSLSSIESSTSEKNRSCSHKAISSCGEYLNALLERCNDTSTLTDELNREKADVENLTKEVKRLTVQHEELNLLINQVKYAYEATPTVQSVMESIKDISSKAENALGPIERGLYKLEWEKSSPPPQLIIGDHVDEIAGTVGEVIEKIENYCQQIRPVDEAFDFKTGTLMGIVENSIQERKELLDVRCRVNELETILATAQLSEDNDLSS</sequence>
<dbReference type="InterPro" id="IPR011430">
    <property type="entry name" value="UTP20_N"/>
</dbReference>
<evidence type="ECO:0000259" key="3">
    <source>
        <dbReference type="Pfam" id="PF20416"/>
    </source>
</evidence>
<dbReference type="PANTHER" id="PTHR17695:SF11">
    <property type="entry name" value="SMALL SUBUNIT PROCESSOME COMPONENT 20 HOMOLOG"/>
    <property type="match status" value="1"/>
</dbReference>
<dbReference type="InterPro" id="IPR016024">
    <property type="entry name" value="ARM-type_fold"/>
</dbReference>
<dbReference type="Pfam" id="PF20416">
    <property type="entry name" value="UTP20"/>
    <property type="match status" value="1"/>
</dbReference>
<protein>
    <submittedName>
        <fullName evidence="5">Uncharacterized protein</fullName>
    </submittedName>
</protein>
<feature type="domain" description="U3 small nucleolar RNA-associated protein 20 C-terminal" evidence="4">
    <location>
        <begin position="2379"/>
        <end position="2601"/>
    </location>
</feature>
<dbReference type="Pfam" id="PF07539">
    <property type="entry name" value="UTP20_N"/>
    <property type="match status" value="1"/>
</dbReference>
<dbReference type="Pfam" id="PF23099">
    <property type="entry name" value="UTP20_C"/>
    <property type="match status" value="1"/>
</dbReference>
<dbReference type="SUPFAM" id="SSF48371">
    <property type="entry name" value="ARM repeat"/>
    <property type="match status" value="2"/>
</dbReference>
<evidence type="ECO:0000256" key="1">
    <source>
        <dbReference type="SAM" id="Coils"/>
    </source>
</evidence>
<organism evidence="5 6">
    <name type="scientific">Trichuris suis</name>
    <name type="common">pig whipworm</name>
    <dbReference type="NCBI Taxonomy" id="68888"/>
    <lineage>
        <taxon>Eukaryota</taxon>
        <taxon>Metazoa</taxon>
        <taxon>Ecdysozoa</taxon>
        <taxon>Nematoda</taxon>
        <taxon>Enoplea</taxon>
        <taxon>Dorylaimia</taxon>
        <taxon>Trichinellida</taxon>
        <taxon>Trichuridae</taxon>
        <taxon>Trichuris</taxon>
    </lineage>
</organism>
<evidence type="ECO:0000313" key="5">
    <source>
        <dbReference type="EMBL" id="KFD57711.1"/>
    </source>
</evidence>
<evidence type="ECO:0000313" key="6">
    <source>
        <dbReference type="Proteomes" id="UP000030764"/>
    </source>
</evidence>
<feature type="domain" description="U3 small nucleolar RNA-associated protein 20 N-terminal" evidence="2">
    <location>
        <begin position="883"/>
        <end position="1495"/>
    </location>
</feature>
<dbReference type="InterPro" id="IPR057525">
    <property type="entry name" value="UTP20_C"/>
</dbReference>
<gene>
    <name evidence="5" type="ORF">M513_01381</name>
</gene>
<dbReference type="InterPro" id="IPR052575">
    <property type="entry name" value="SSU_processome_comp_20"/>
</dbReference>
<dbReference type="Proteomes" id="UP000030764">
    <property type="component" value="Unassembled WGS sequence"/>
</dbReference>
<dbReference type="InterPro" id="IPR046523">
    <property type="entry name" value="UTP20_dom"/>
</dbReference>